<reference evidence="3 4" key="1">
    <citation type="submission" date="2016-12" db="EMBL/GenBank/DDBJ databases">
        <title>Genome sequencing of Methylocaldum marinum.</title>
        <authorList>
            <person name="Takeuchi M."/>
            <person name="Kamagata Y."/>
            <person name="Hiraoka S."/>
            <person name="Oshima K."/>
            <person name="Hattori M."/>
            <person name="Iwasaki W."/>
        </authorList>
    </citation>
    <scope>NUCLEOTIDE SEQUENCE [LARGE SCALE GENOMIC DNA]</scope>
    <source>
        <strain evidence="3 4">S8</strain>
    </source>
</reference>
<keyword evidence="2" id="KW-0067">ATP-binding</keyword>
<evidence type="ECO:0000313" key="4">
    <source>
        <dbReference type="Proteomes" id="UP000266313"/>
    </source>
</evidence>
<dbReference type="OrthoDB" id="580874at2"/>
<gene>
    <name evidence="3" type="ORF">sS8_0291</name>
</gene>
<sequence>MSETSRQTPRYLVGIDLGTTHTVVACAELAKAAQAEIELFHIDQLVAPGEIGAEPLLPSVRYHASSDELAEADVRLPWSSPQPDSSYRPIIGRLARILGAKSQGRFVTSAKSWLSHAAADRTAPILPWGAPDEIPKISPVEASASYLRHVRSAWNYHRPEAPLEDQEIVVTVPASFDEAARTLTLEATRLAGLPNVRLLEEPQAACYDWLWNHRKTLRKELGEVRLLLVCDVGGGTTDLTLIKVEPGGEEPKLTRIAVGNHLMLGGDNIDLTLAHLAERRLVGKDRRLSAAELSQLVEQCRLAKECLLAPDAPDSASVTVLGAGARLIGGARSAELARSEVRDIALDGFFPMVCLSDYPDRKRIGVVEFGLPYAADPAISKHLAAFLTHHFETAREALQSDSAEPVPDAVLLNGGVFRSATLAGRMVDLLSSWGKRRPVLLKNERPDLAVAYGAVAYGLARRGHAVQRIGGGSARSYFLIVETGPDETPKGVCILPRGTEEGREIVLSDRSFRLRLGQPVRFNLASSSEDRRFQAGELAEVDEDRFVHLPPLAAILDRESAQGQAEQDVQIAASLTEVGTLDLHCVAADDPKRRWKIEFQLRQAAPRTALPETHRHPHLDLATEKIRLVFGKKAKAADTKLVKGLRSELEKILGPRTAWDTALLRDLSGALLEGLPHRRRSAEHERLWFSLTGYCLRPGFGYPLDDWRVEQVFAVYRQGLQFVNESQNWAEWWTCWRRLAGGLNEEGQLSIFEDSADFINPETARRGNLPTLAKKRSYEDMVRLAAVLERLPVSKKIDLGNWLLQRLAKPGEPAESWWALGRVGARVPFHGSVHNVVPRAKAEEWLAQILSRDFKKEAHAGFAAALIARLSGDRERDIDPTLRTQVIERLKAGKAPDSWIAMVSEVKELTEADEKRLFGEALPPGLKLIA</sequence>
<protein>
    <submittedName>
        <fullName evidence="3">Chaperone heat-shock protein</fullName>
    </submittedName>
</protein>
<dbReference type="EMBL" id="AP017928">
    <property type="protein sequence ID" value="BBA32259.1"/>
    <property type="molecule type" value="Genomic_DNA"/>
</dbReference>
<dbReference type="GO" id="GO:0005524">
    <property type="term" value="F:ATP binding"/>
    <property type="evidence" value="ECO:0007669"/>
    <property type="project" value="UniProtKB-KW"/>
</dbReference>
<dbReference type="KEGG" id="mmai:sS8_0291"/>
<dbReference type="GO" id="GO:0140662">
    <property type="term" value="F:ATP-dependent protein folding chaperone"/>
    <property type="evidence" value="ECO:0007669"/>
    <property type="project" value="InterPro"/>
</dbReference>
<accession>A0A286P3N7</accession>
<dbReference type="Pfam" id="PF12531">
    <property type="entry name" value="DUF3731"/>
    <property type="match status" value="1"/>
</dbReference>
<dbReference type="CDD" id="cd10170">
    <property type="entry name" value="ASKHA_NBD_HSP70"/>
    <property type="match status" value="1"/>
</dbReference>
<proteinExistence type="predicted"/>
<dbReference type="SUPFAM" id="SSF53067">
    <property type="entry name" value="Actin-like ATPase domain"/>
    <property type="match status" value="2"/>
</dbReference>
<dbReference type="InterPro" id="IPR013126">
    <property type="entry name" value="Hsp_70_fam"/>
</dbReference>
<evidence type="ECO:0000313" key="3">
    <source>
        <dbReference type="EMBL" id="BBA32259.1"/>
    </source>
</evidence>
<dbReference type="Pfam" id="PF00012">
    <property type="entry name" value="HSP70"/>
    <property type="match status" value="1"/>
</dbReference>
<dbReference type="PRINTS" id="PR00301">
    <property type="entry name" value="HEATSHOCK70"/>
</dbReference>
<organism evidence="3 4">
    <name type="scientific">Methylocaldum marinum</name>
    <dbReference type="NCBI Taxonomy" id="1432792"/>
    <lineage>
        <taxon>Bacteria</taxon>
        <taxon>Pseudomonadati</taxon>
        <taxon>Pseudomonadota</taxon>
        <taxon>Gammaproteobacteria</taxon>
        <taxon>Methylococcales</taxon>
        <taxon>Methylococcaceae</taxon>
        <taxon>Methylocaldum</taxon>
    </lineage>
</organism>
<dbReference type="AlphaFoldDB" id="A0A286P3N7"/>
<dbReference type="Gene3D" id="3.90.640.10">
    <property type="entry name" value="Actin, Chain A, domain 4"/>
    <property type="match status" value="1"/>
</dbReference>
<dbReference type="RefSeq" id="WP_119628084.1">
    <property type="nucleotide sequence ID" value="NZ_AP017928.1"/>
</dbReference>
<dbReference type="PANTHER" id="PTHR42749">
    <property type="entry name" value="CELL SHAPE-DETERMINING PROTEIN MREB"/>
    <property type="match status" value="1"/>
</dbReference>
<evidence type="ECO:0000256" key="2">
    <source>
        <dbReference type="ARBA" id="ARBA00022840"/>
    </source>
</evidence>
<name>A0A286P3N7_9GAMM</name>
<dbReference type="Proteomes" id="UP000266313">
    <property type="component" value="Chromosome"/>
</dbReference>
<dbReference type="PANTHER" id="PTHR42749:SF1">
    <property type="entry name" value="CELL SHAPE-DETERMINING PROTEIN MREB"/>
    <property type="match status" value="1"/>
</dbReference>
<dbReference type="Gene3D" id="3.30.420.40">
    <property type="match status" value="2"/>
</dbReference>
<dbReference type="InterPro" id="IPR043129">
    <property type="entry name" value="ATPase_NBD"/>
</dbReference>
<keyword evidence="1" id="KW-0547">Nucleotide-binding</keyword>
<evidence type="ECO:0000256" key="1">
    <source>
        <dbReference type="ARBA" id="ARBA00022741"/>
    </source>
</evidence>
<keyword evidence="4" id="KW-1185">Reference proteome</keyword>
<dbReference type="InterPro" id="IPR021030">
    <property type="entry name" value="DUF3731"/>
</dbReference>